<sequence>MVQRVNAGSFAGAVVFPGGKLDDEDSSASFLSHIDGSENVLKQLDMYKICAVREAFEETGLLCANRKTDKVINVENVGKLNRRGNFLEICKKHDLKLSTSELKYFVHLVTPEYAPKRFDVHFFVLSIDDHGSGNGNGNGSASGHLLEQAYLVGSRGALQTTEAEKKKEEDTCVDAFENRVTRGEIVRIFWMTPKEYLELSQVKKKIVLYTPQVLMLKLMSRFKTWQALDRYVKLKEHKRLCEFNSHIDKLFSDNPEVAFSNFIASKLSLISEVSQLGSANHDDLDDDLRAEIQNIRALDESIMSRYLAKSTDSSSPSTSTLSKM</sequence>
<dbReference type="PROSITE" id="PS51462">
    <property type="entry name" value="NUDIX"/>
    <property type="match status" value="1"/>
</dbReference>
<dbReference type="SUPFAM" id="SSF55811">
    <property type="entry name" value="Nudix"/>
    <property type="match status" value="1"/>
</dbReference>
<name>A0A1R1PQ11_ZANCU</name>
<dbReference type="Gene3D" id="3.90.79.10">
    <property type="entry name" value="Nucleoside Triphosphate Pyrophosphohydrolase"/>
    <property type="match status" value="1"/>
</dbReference>
<dbReference type="InterPro" id="IPR015797">
    <property type="entry name" value="NUDIX_hydrolase-like_dom_sf"/>
</dbReference>
<evidence type="ECO:0000256" key="2">
    <source>
        <dbReference type="ARBA" id="ARBA00001946"/>
    </source>
</evidence>
<evidence type="ECO:0000313" key="9">
    <source>
        <dbReference type="Proteomes" id="UP000188320"/>
    </source>
</evidence>
<dbReference type="OrthoDB" id="1695362at2759"/>
<dbReference type="AlphaFoldDB" id="A0A1R1PQ11"/>
<dbReference type="GO" id="GO:0016818">
    <property type="term" value="F:hydrolase activity, acting on acid anhydrides, in phosphorus-containing anhydrides"/>
    <property type="evidence" value="ECO:0007669"/>
    <property type="project" value="InterPro"/>
</dbReference>
<evidence type="ECO:0000256" key="5">
    <source>
        <dbReference type="ARBA" id="ARBA00022842"/>
    </source>
</evidence>
<dbReference type="EMBL" id="LSSK01000524">
    <property type="protein sequence ID" value="OMH83047.1"/>
    <property type="molecule type" value="Genomic_DNA"/>
</dbReference>
<keyword evidence="6" id="KW-0464">Manganese</keyword>
<dbReference type="PANTHER" id="PTHR12318:SF0">
    <property type="entry name" value="ACYL-COENZYME A DIPHOSPHATASE NUDT19"/>
    <property type="match status" value="1"/>
</dbReference>
<dbReference type="Proteomes" id="UP000188320">
    <property type="component" value="Unassembled WGS sequence"/>
</dbReference>
<dbReference type="InterPro" id="IPR000086">
    <property type="entry name" value="NUDIX_hydrolase_dom"/>
</dbReference>
<evidence type="ECO:0000256" key="1">
    <source>
        <dbReference type="ARBA" id="ARBA00001936"/>
    </source>
</evidence>
<dbReference type="InterPro" id="IPR039121">
    <property type="entry name" value="NUDT19"/>
</dbReference>
<evidence type="ECO:0000256" key="6">
    <source>
        <dbReference type="ARBA" id="ARBA00023211"/>
    </source>
</evidence>
<gene>
    <name evidence="8" type="ORF">AX774_g3448</name>
</gene>
<dbReference type="GO" id="GO:0046872">
    <property type="term" value="F:metal ion binding"/>
    <property type="evidence" value="ECO:0007669"/>
    <property type="project" value="UniProtKB-KW"/>
</dbReference>
<protein>
    <recommendedName>
        <fullName evidence="7">Nudix hydrolase domain-containing protein</fullName>
    </recommendedName>
</protein>
<reference evidence="9" key="1">
    <citation type="submission" date="2017-01" db="EMBL/GenBank/DDBJ databases">
        <authorList>
            <person name="Wang Y."/>
            <person name="White M."/>
            <person name="Kvist S."/>
            <person name="Moncalvo J.-M."/>
        </authorList>
    </citation>
    <scope>NUCLEOTIDE SEQUENCE [LARGE SCALE GENOMIC DNA]</scope>
    <source>
        <strain evidence="9">COL-18-3</strain>
    </source>
</reference>
<comment type="caution">
    <text evidence="8">The sequence shown here is derived from an EMBL/GenBank/DDBJ whole genome shotgun (WGS) entry which is preliminary data.</text>
</comment>
<proteinExistence type="predicted"/>
<keyword evidence="5" id="KW-0460">Magnesium</keyword>
<keyword evidence="9" id="KW-1185">Reference proteome</keyword>
<organism evidence="8 9">
    <name type="scientific">Zancudomyces culisetae</name>
    <name type="common">Gut fungus</name>
    <name type="synonym">Smittium culisetae</name>
    <dbReference type="NCBI Taxonomy" id="1213189"/>
    <lineage>
        <taxon>Eukaryota</taxon>
        <taxon>Fungi</taxon>
        <taxon>Fungi incertae sedis</taxon>
        <taxon>Zoopagomycota</taxon>
        <taxon>Kickxellomycotina</taxon>
        <taxon>Harpellomycetes</taxon>
        <taxon>Harpellales</taxon>
        <taxon>Legeriomycetaceae</taxon>
        <taxon>Zancudomyces</taxon>
    </lineage>
</organism>
<accession>A0A1R1PQ11</accession>
<evidence type="ECO:0000313" key="8">
    <source>
        <dbReference type="EMBL" id="OMH83047.1"/>
    </source>
</evidence>
<evidence type="ECO:0000259" key="7">
    <source>
        <dbReference type="PROSITE" id="PS51462"/>
    </source>
</evidence>
<dbReference type="PANTHER" id="PTHR12318">
    <property type="entry name" value="TESTOSTERONE-REGULATED PROTEIN RP2"/>
    <property type="match status" value="1"/>
</dbReference>
<feature type="domain" description="Nudix hydrolase" evidence="7">
    <location>
        <begin position="1"/>
        <end position="215"/>
    </location>
</feature>
<dbReference type="GO" id="GO:0005739">
    <property type="term" value="C:mitochondrion"/>
    <property type="evidence" value="ECO:0007669"/>
    <property type="project" value="TreeGrafter"/>
</dbReference>
<keyword evidence="3" id="KW-0479">Metal-binding</keyword>
<evidence type="ECO:0000256" key="3">
    <source>
        <dbReference type="ARBA" id="ARBA00022723"/>
    </source>
</evidence>
<evidence type="ECO:0000256" key="4">
    <source>
        <dbReference type="ARBA" id="ARBA00022801"/>
    </source>
</evidence>
<comment type="cofactor">
    <cofactor evidence="2">
        <name>Mg(2+)</name>
        <dbReference type="ChEBI" id="CHEBI:18420"/>
    </cofactor>
</comment>
<comment type="cofactor">
    <cofactor evidence="1">
        <name>Mn(2+)</name>
        <dbReference type="ChEBI" id="CHEBI:29035"/>
    </cofactor>
</comment>
<keyword evidence="4" id="KW-0378">Hydrolase</keyword>